<dbReference type="EMBL" id="JACRUO010000001">
    <property type="protein sequence ID" value="MBD3689270.1"/>
    <property type="molecule type" value="Genomic_DNA"/>
</dbReference>
<dbReference type="PANTHER" id="PTHR34703">
    <property type="entry name" value="ANTIPORTER SUBUNIT MNHG2-RELATED"/>
    <property type="match status" value="1"/>
</dbReference>
<reference evidence="3 4" key="1">
    <citation type="submission" date="2020-08" db="EMBL/GenBank/DDBJ databases">
        <title>Winkia gen. nov., sp. nov., isolated from faeces of the Anser albifrons in China.</title>
        <authorList>
            <person name="Liu Q."/>
        </authorList>
    </citation>
    <scope>NUCLEOTIDE SEQUENCE [LARGE SCALE GENOMIC DNA]</scope>
    <source>
        <strain evidence="3 4">C62</strain>
    </source>
</reference>
<protein>
    <submittedName>
        <fullName evidence="3">Monovalent cation/H(+) antiporter subunit G</fullName>
    </submittedName>
</protein>
<evidence type="ECO:0000313" key="4">
    <source>
        <dbReference type="Proteomes" id="UP000627538"/>
    </source>
</evidence>
<dbReference type="GO" id="GO:0015385">
    <property type="term" value="F:sodium:proton antiporter activity"/>
    <property type="evidence" value="ECO:0007669"/>
    <property type="project" value="TreeGrafter"/>
</dbReference>
<dbReference type="NCBIfam" id="TIGR01300">
    <property type="entry name" value="CPA3_mnhG_phaG"/>
    <property type="match status" value="1"/>
</dbReference>
<evidence type="ECO:0000313" key="3">
    <source>
        <dbReference type="EMBL" id="MBD3689270.1"/>
    </source>
</evidence>
<dbReference type="PANTHER" id="PTHR34703:SF1">
    <property type="entry name" value="ANTIPORTER SUBUNIT MNHG2-RELATED"/>
    <property type="match status" value="1"/>
</dbReference>
<organism evidence="3 4">
    <name type="scientific">Nanchangia anserum</name>
    <dbReference type="NCBI Taxonomy" id="2692125"/>
    <lineage>
        <taxon>Bacteria</taxon>
        <taxon>Bacillati</taxon>
        <taxon>Actinomycetota</taxon>
        <taxon>Actinomycetes</taxon>
        <taxon>Actinomycetales</taxon>
        <taxon>Actinomycetaceae</taxon>
        <taxon>Nanchangia</taxon>
    </lineage>
</organism>
<name>A0A8I0KPU7_9ACTO</name>
<gene>
    <name evidence="3" type="ORF">H8R10_03365</name>
</gene>
<comment type="caution">
    <text evidence="3">The sequence shown here is derived from an EMBL/GenBank/DDBJ whole genome shotgun (WGS) entry which is preliminary data.</text>
</comment>
<dbReference type="Pfam" id="PF03334">
    <property type="entry name" value="PhaG_MnhG_YufB"/>
    <property type="match status" value="1"/>
</dbReference>
<keyword evidence="2" id="KW-1133">Transmembrane helix</keyword>
<evidence type="ECO:0000256" key="2">
    <source>
        <dbReference type="SAM" id="Phobius"/>
    </source>
</evidence>
<keyword evidence="2" id="KW-0812">Transmembrane</keyword>
<feature type="transmembrane region" description="Helical" evidence="2">
    <location>
        <begin position="66"/>
        <end position="89"/>
    </location>
</feature>
<evidence type="ECO:0000256" key="1">
    <source>
        <dbReference type="ARBA" id="ARBA00008404"/>
    </source>
</evidence>
<dbReference type="AlphaFoldDB" id="A0A8I0KPU7"/>
<accession>A0A8I0KPU7</accession>
<proteinExistence type="inferred from homology"/>
<feature type="transmembrane region" description="Helical" evidence="2">
    <location>
        <begin position="12"/>
        <end position="30"/>
    </location>
</feature>
<dbReference type="RefSeq" id="WP_191071333.1">
    <property type="nucleotide sequence ID" value="NZ_CP060506.1"/>
</dbReference>
<keyword evidence="2" id="KW-0472">Membrane</keyword>
<dbReference type="InterPro" id="IPR005133">
    <property type="entry name" value="PhaG_MnhG_YufB"/>
</dbReference>
<sequence>MTLAAWLDAIGYVLLSAGTIFTCLAAVGIVRFSTLLQRQHAATKPQMLGFLLFMVGIMLIQRTPMWTGFGILAIALQAITAPLGTHILARAAYGREWLGTAREDDEE</sequence>
<comment type="similarity">
    <text evidence="1">Belongs to the CPA3 antiporters (TC 2.A.63) subunit G family.</text>
</comment>
<keyword evidence="4" id="KW-1185">Reference proteome</keyword>
<feature type="transmembrane region" description="Helical" evidence="2">
    <location>
        <begin position="42"/>
        <end position="60"/>
    </location>
</feature>
<dbReference type="Proteomes" id="UP000627538">
    <property type="component" value="Unassembled WGS sequence"/>
</dbReference>